<accession>A0A0A9EZT4</accession>
<dbReference type="EMBL" id="GBRH01196358">
    <property type="protein sequence ID" value="JAE01538.1"/>
    <property type="molecule type" value="Transcribed_RNA"/>
</dbReference>
<dbReference type="AlphaFoldDB" id="A0A0A9EZT4"/>
<sequence length="56" mass="6567">MMDTGIRIRFQIGHRCAYKEQETELFIRFIYKIEITNKTSGASPSPSWNVFLEQSP</sequence>
<evidence type="ECO:0000313" key="1">
    <source>
        <dbReference type="EMBL" id="JAE01538.1"/>
    </source>
</evidence>
<reference evidence="1" key="2">
    <citation type="journal article" date="2015" name="Data Brief">
        <title>Shoot transcriptome of the giant reed, Arundo donax.</title>
        <authorList>
            <person name="Barrero R.A."/>
            <person name="Guerrero F.D."/>
            <person name="Moolhuijzen P."/>
            <person name="Goolsby J.A."/>
            <person name="Tidwell J."/>
            <person name="Bellgard S.E."/>
            <person name="Bellgard M.I."/>
        </authorList>
    </citation>
    <scope>NUCLEOTIDE SEQUENCE</scope>
    <source>
        <tissue evidence="1">Shoot tissue taken approximately 20 cm above the soil surface</tissue>
    </source>
</reference>
<reference evidence="1" key="1">
    <citation type="submission" date="2014-09" db="EMBL/GenBank/DDBJ databases">
        <authorList>
            <person name="Magalhaes I.L.F."/>
            <person name="Oliveira U."/>
            <person name="Santos F.R."/>
            <person name="Vidigal T.H.D.A."/>
            <person name="Brescovit A.D."/>
            <person name="Santos A.J."/>
        </authorList>
    </citation>
    <scope>NUCLEOTIDE SEQUENCE</scope>
    <source>
        <tissue evidence="1">Shoot tissue taken approximately 20 cm above the soil surface</tissue>
    </source>
</reference>
<protein>
    <submittedName>
        <fullName evidence="1">Uncharacterized protein</fullName>
    </submittedName>
</protein>
<proteinExistence type="predicted"/>
<organism evidence="1">
    <name type="scientific">Arundo donax</name>
    <name type="common">Giant reed</name>
    <name type="synonym">Donax arundinaceus</name>
    <dbReference type="NCBI Taxonomy" id="35708"/>
    <lineage>
        <taxon>Eukaryota</taxon>
        <taxon>Viridiplantae</taxon>
        <taxon>Streptophyta</taxon>
        <taxon>Embryophyta</taxon>
        <taxon>Tracheophyta</taxon>
        <taxon>Spermatophyta</taxon>
        <taxon>Magnoliopsida</taxon>
        <taxon>Liliopsida</taxon>
        <taxon>Poales</taxon>
        <taxon>Poaceae</taxon>
        <taxon>PACMAD clade</taxon>
        <taxon>Arundinoideae</taxon>
        <taxon>Arundineae</taxon>
        <taxon>Arundo</taxon>
    </lineage>
</organism>
<name>A0A0A9EZT4_ARUDO</name>